<dbReference type="InterPro" id="IPR026350">
    <property type="entry name" value="GxxExxY"/>
</dbReference>
<gene>
    <name evidence="1" type="ORF">BGE01nite_34100</name>
</gene>
<dbReference type="Pfam" id="PF13366">
    <property type="entry name" value="PDDEXK_3"/>
    <property type="match status" value="1"/>
</dbReference>
<protein>
    <recommendedName>
        <fullName evidence="3">GxxExxY protein</fullName>
    </recommendedName>
</protein>
<dbReference type="AlphaFoldDB" id="A0A512MBL4"/>
<dbReference type="NCBIfam" id="TIGR04256">
    <property type="entry name" value="GxxExxY"/>
    <property type="match status" value="1"/>
</dbReference>
<evidence type="ECO:0008006" key="3">
    <source>
        <dbReference type="Google" id="ProtNLM"/>
    </source>
</evidence>
<sequence length="115" mass="12958">MTVHRTLGPGLIREAYEECLALELRGLELSVERGRALGFDYRGHRINSAARLDLIVDAALLVQVVSSEKVVDLERQKMETLLRLSGLKAGLLVNFNVPVMRKGIERFTVKRREEG</sequence>
<dbReference type="EMBL" id="BKAG01000025">
    <property type="protein sequence ID" value="GEP44119.1"/>
    <property type="molecule type" value="Genomic_DNA"/>
</dbReference>
<proteinExistence type="predicted"/>
<organism evidence="1 2">
    <name type="scientific">Brevifollis gellanilyticus</name>
    <dbReference type="NCBI Taxonomy" id="748831"/>
    <lineage>
        <taxon>Bacteria</taxon>
        <taxon>Pseudomonadati</taxon>
        <taxon>Verrucomicrobiota</taxon>
        <taxon>Verrucomicrobiia</taxon>
        <taxon>Verrucomicrobiales</taxon>
        <taxon>Verrucomicrobiaceae</taxon>
    </lineage>
</organism>
<evidence type="ECO:0000313" key="2">
    <source>
        <dbReference type="Proteomes" id="UP000321577"/>
    </source>
</evidence>
<evidence type="ECO:0000313" key="1">
    <source>
        <dbReference type="EMBL" id="GEP44119.1"/>
    </source>
</evidence>
<reference evidence="1 2" key="1">
    <citation type="submission" date="2019-07" db="EMBL/GenBank/DDBJ databases">
        <title>Whole genome shotgun sequence of Brevifollis gellanilyticus NBRC 108608.</title>
        <authorList>
            <person name="Hosoyama A."/>
            <person name="Uohara A."/>
            <person name="Ohji S."/>
            <person name="Ichikawa N."/>
        </authorList>
    </citation>
    <scope>NUCLEOTIDE SEQUENCE [LARGE SCALE GENOMIC DNA]</scope>
    <source>
        <strain evidence="1 2">NBRC 108608</strain>
    </source>
</reference>
<comment type="caution">
    <text evidence="1">The sequence shown here is derived from an EMBL/GenBank/DDBJ whole genome shotgun (WGS) entry which is preliminary data.</text>
</comment>
<keyword evidence="2" id="KW-1185">Reference proteome</keyword>
<accession>A0A512MBL4</accession>
<dbReference type="Proteomes" id="UP000321577">
    <property type="component" value="Unassembled WGS sequence"/>
</dbReference>
<name>A0A512MBL4_9BACT</name>